<dbReference type="Gene3D" id="3.40.50.300">
    <property type="entry name" value="P-loop containing nucleotide triphosphate hydrolases"/>
    <property type="match status" value="1"/>
</dbReference>
<dbReference type="PANTHER" id="PTHR12788:SF10">
    <property type="entry name" value="PROTEIN-TYROSINE SULFOTRANSFERASE"/>
    <property type="match status" value="1"/>
</dbReference>
<comment type="caution">
    <text evidence="2">The sequence shown here is derived from an EMBL/GenBank/DDBJ whole genome shotgun (WGS) entry which is preliminary data.</text>
</comment>
<proteinExistence type="predicted"/>
<dbReference type="InterPro" id="IPR026634">
    <property type="entry name" value="TPST-like"/>
</dbReference>
<sequence length="495" mass="55438">MAKPSPAQIKAALQQAIKLRQTGQFSQSFQLLQQVTTVAPRLAEAHYHMALAAIDLHLPRTAVKALATADRLKPKTPEILYTLCEAQMACYRHEDGLKTLRRLRQLMPKRRSIMLKEAMIRMQLGEFDSSIEVISQLIDGNPAYGENYRSYVQPRRIKEDDPIIPKMLAAYERDDLTTESRYHLCYALAKAYGDLRQDDKVFKYLNEANSLQRSADTPNMDGAAEEVDRLIEAQKDAVIPPAVEGEDRPVPIYVCGMPRSGTTLVERILGRHSEVSSAEELAIGSKLARAALGGTTKEPGHLGNVPQGTLDAVARRLRAAMAESADGDTKYVTDKSIMTFLTMPALALALPDARFVVVRRDPRDVALSIYRNHFAEGTHKYSMDLGDIAKQVVLFEKCVEAFREQMGDRMIEVQYEDLVEDPDTQIPRLVKGVNLPWQEACLHPEEGEGAVRTLSLGQVRVPVYKSAKGGWRRFAEDMKPFIETYEALSNVPLRD</sequence>
<dbReference type="InterPro" id="IPR027417">
    <property type="entry name" value="P-loop_NTPase"/>
</dbReference>
<reference evidence="2 3" key="1">
    <citation type="submission" date="2020-04" db="EMBL/GenBank/DDBJ databases">
        <title>Donghicola sp., a member of the Rhodobacteraceae family isolated from mangrove forest in Thailand.</title>
        <authorList>
            <person name="Charoenyingcharoen P."/>
            <person name="Yukphan P."/>
        </authorList>
    </citation>
    <scope>NUCLEOTIDE SEQUENCE [LARGE SCALE GENOMIC DNA]</scope>
    <source>
        <strain evidence="2 3">C2-DW-16</strain>
    </source>
</reference>
<dbReference type="Pfam" id="PF13469">
    <property type="entry name" value="Sulfotransfer_3"/>
    <property type="match status" value="1"/>
</dbReference>
<dbReference type="Proteomes" id="UP000523601">
    <property type="component" value="Unassembled WGS sequence"/>
</dbReference>
<dbReference type="EMBL" id="JABCJD010000001">
    <property type="protein sequence ID" value="NVO25875.1"/>
    <property type="molecule type" value="Genomic_DNA"/>
</dbReference>
<organism evidence="2 3">
    <name type="scientific">Donghicola mangrovi</name>
    <dbReference type="NCBI Taxonomy" id="2729614"/>
    <lineage>
        <taxon>Bacteria</taxon>
        <taxon>Pseudomonadati</taxon>
        <taxon>Pseudomonadota</taxon>
        <taxon>Alphaproteobacteria</taxon>
        <taxon>Rhodobacterales</taxon>
        <taxon>Roseobacteraceae</taxon>
        <taxon>Donghicola</taxon>
    </lineage>
</organism>
<gene>
    <name evidence="2" type="ORF">HJ526_00455</name>
</gene>
<evidence type="ECO:0008006" key="4">
    <source>
        <dbReference type="Google" id="ProtNLM"/>
    </source>
</evidence>
<dbReference type="SUPFAM" id="SSF48452">
    <property type="entry name" value="TPR-like"/>
    <property type="match status" value="1"/>
</dbReference>
<protein>
    <recommendedName>
        <fullName evidence="4">Sulfotransferase family protein</fullName>
    </recommendedName>
</protein>
<dbReference type="PANTHER" id="PTHR12788">
    <property type="entry name" value="PROTEIN-TYROSINE SULFOTRANSFERASE 2"/>
    <property type="match status" value="1"/>
</dbReference>
<name>A0ABX2P8S7_9RHOB</name>
<dbReference type="SUPFAM" id="SSF52540">
    <property type="entry name" value="P-loop containing nucleoside triphosphate hydrolases"/>
    <property type="match status" value="1"/>
</dbReference>
<evidence type="ECO:0000313" key="2">
    <source>
        <dbReference type="EMBL" id="NVO25875.1"/>
    </source>
</evidence>
<keyword evidence="3" id="KW-1185">Reference proteome</keyword>
<dbReference type="InterPro" id="IPR011990">
    <property type="entry name" value="TPR-like_helical_dom_sf"/>
</dbReference>
<accession>A0ABX2P8S7</accession>
<keyword evidence="1" id="KW-0808">Transferase</keyword>
<evidence type="ECO:0000256" key="1">
    <source>
        <dbReference type="ARBA" id="ARBA00022679"/>
    </source>
</evidence>
<dbReference type="Gene3D" id="1.25.40.10">
    <property type="entry name" value="Tetratricopeptide repeat domain"/>
    <property type="match status" value="1"/>
</dbReference>
<evidence type="ECO:0000313" key="3">
    <source>
        <dbReference type="Proteomes" id="UP000523601"/>
    </source>
</evidence>
<dbReference type="RefSeq" id="WP_176852295.1">
    <property type="nucleotide sequence ID" value="NZ_JABCJD010000001.1"/>
</dbReference>